<sequence length="339" mass="36574">MTDSNHALVFGATGLLGWAITEQLLSGYPYEGAFSTVTAVVRRPETDLGLPSGGPAFRLVGGVDLLGSGADLTARLRDVPEVERTTHVFYYVFAAGGEDEVQEARVNGDMLLRVVEAINATTPRLVSFVYAGGTKQYGIWEPGGKMAAPLRESLVEHVQPEEMPSCVYPLHRRILTDASRGKGWHWTELCPDMVVGYSPFGADYSLALHWAQYLSLVAEREGEGTRVPFPGCVEAYESKFSPVSGRILGRASIYVGLLHGRADDGSAGKVINVADGEEPVSFSTLWPELTSWFGLEGVGPEDGALGKRLGPGAISIRTWMQYPKAEPQASDLNLRLSSA</sequence>
<dbReference type="PANTHER" id="PTHR32487:SF4">
    <property type="entry name" value="SIRQ PROTEIN"/>
    <property type="match status" value="1"/>
</dbReference>
<keyword evidence="3" id="KW-1185">Reference proteome</keyword>
<evidence type="ECO:0000313" key="2">
    <source>
        <dbReference type="EMBL" id="KAF4591920.1"/>
    </source>
</evidence>
<dbReference type="SUPFAM" id="SSF51735">
    <property type="entry name" value="NAD(P)-binding Rossmann-fold domains"/>
    <property type="match status" value="1"/>
</dbReference>
<evidence type="ECO:0000313" key="3">
    <source>
        <dbReference type="Proteomes" id="UP000562929"/>
    </source>
</evidence>
<proteinExistence type="predicted"/>
<protein>
    <submittedName>
        <fullName evidence="2">SirQ protein</fullName>
    </submittedName>
</protein>
<dbReference type="EMBL" id="JAACLJ010000002">
    <property type="protein sequence ID" value="KAF4591920.1"/>
    <property type="molecule type" value="Genomic_DNA"/>
</dbReference>
<dbReference type="Pfam" id="PF22917">
    <property type="entry name" value="PRISE"/>
    <property type="match status" value="1"/>
</dbReference>
<feature type="domain" description="PRISE-like Rossmann-fold" evidence="1">
    <location>
        <begin position="7"/>
        <end position="320"/>
    </location>
</feature>
<reference evidence="2 3" key="1">
    <citation type="journal article" date="2020" name="G3 (Bethesda)">
        <title>Genetic Underpinnings of Host Manipulation by Ophiocordyceps as Revealed by Comparative Transcriptomics.</title>
        <authorList>
            <person name="Will I."/>
            <person name="Das B."/>
            <person name="Trinh T."/>
            <person name="Brachmann A."/>
            <person name="Ohm R.A."/>
            <person name="de Bekker C."/>
        </authorList>
    </citation>
    <scope>NUCLEOTIDE SEQUENCE [LARGE SCALE GENOMIC DNA]</scope>
    <source>
        <strain evidence="2 3">EC05</strain>
    </source>
</reference>
<accession>A0A8H4Q9Z4</accession>
<dbReference type="OrthoDB" id="1731983at2759"/>
<dbReference type="Proteomes" id="UP000562929">
    <property type="component" value="Unassembled WGS sequence"/>
</dbReference>
<organism evidence="2 3">
    <name type="scientific">Ophiocordyceps camponoti-floridani</name>
    <dbReference type="NCBI Taxonomy" id="2030778"/>
    <lineage>
        <taxon>Eukaryota</taxon>
        <taxon>Fungi</taxon>
        <taxon>Dikarya</taxon>
        <taxon>Ascomycota</taxon>
        <taxon>Pezizomycotina</taxon>
        <taxon>Sordariomycetes</taxon>
        <taxon>Hypocreomycetidae</taxon>
        <taxon>Hypocreales</taxon>
        <taxon>Ophiocordycipitaceae</taxon>
        <taxon>Ophiocordyceps</taxon>
    </lineage>
</organism>
<dbReference type="AlphaFoldDB" id="A0A8H4Q9Z4"/>
<dbReference type="Gene3D" id="3.40.50.720">
    <property type="entry name" value="NAD(P)-binding Rossmann-like Domain"/>
    <property type="match status" value="1"/>
</dbReference>
<comment type="caution">
    <text evidence="2">The sequence shown here is derived from an EMBL/GenBank/DDBJ whole genome shotgun (WGS) entry which is preliminary data.</text>
</comment>
<dbReference type="InterPro" id="IPR055222">
    <property type="entry name" value="PRISE-like_Rossmann-fold"/>
</dbReference>
<dbReference type="PANTHER" id="PTHR32487">
    <property type="entry name" value="3-OXO-DELTA(4,5)-STEROID 5-BETA-REDUCTASE"/>
    <property type="match status" value="1"/>
</dbReference>
<dbReference type="InterPro" id="IPR036291">
    <property type="entry name" value="NAD(P)-bd_dom_sf"/>
</dbReference>
<evidence type="ECO:0000259" key="1">
    <source>
        <dbReference type="Pfam" id="PF22917"/>
    </source>
</evidence>
<gene>
    <name evidence="2" type="ORF">GQ602_002219</name>
</gene>
<name>A0A8H4Q9Z4_9HYPO</name>